<dbReference type="Pfam" id="PF05843">
    <property type="entry name" value="Suf"/>
    <property type="match status" value="1"/>
</dbReference>
<keyword evidence="3" id="KW-0677">Repeat</keyword>
<dbReference type="Pfam" id="PF00076">
    <property type="entry name" value="RRM_1"/>
    <property type="match status" value="2"/>
</dbReference>
<evidence type="ECO:0000313" key="10">
    <source>
        <dbReference type="Proteomes" id="UP000193920"/>
    </source>
</evidence>
<keyword evidence="10" id="KW-1185">Reference proteome</keyword>
<keyword evidence="4" id="KW-0508">mRNA splicing</keyword>
<dbReference type="PANTHER" id="PTHR17204">
    <property type="entry name" value="PRE-MRNA PROCESSING PROTEIN PRP39-RELATED"/>
    <property type="match status" value="1"/>
</dbReference>
<proteinExistence type="predicted"/>
<dbReference type="GO" id="GO:0006397">
    <property type="term" value="P:mRNA processing"/>
    <property type="evidence" value="ECO:0007669"/>
    <property type="project" value="UniProtKB-KW"/>
</dbReference>
<sequence length="892" mass="106531">MKILNDLSTGLKENPLSYDLHVKYIEKLREMGKYDELKAARNNMKTIYPLSETLWLEWINDEKRVAYMPEEKKNILKLYESSFKDYYSINIWKEYLEYVIEDYNTSKEEEEESLLSVDEIRKLCEKAINVTKFDLTNSHIIWNIYKDFELKILEENPSPENIKKINEMFLDRLKTPHLDIDGTLNSYSNFQSNYDNENYEKNLVAASKRVSKVKYHLKYRQKFEDKISEDPTTLKNFYDYINFELNQKLIEIKQTRILFEKAISIHCLDPNLWEKYIIFIINKMNVKQVLLSICERAIRNCPWSGKLWNHYANAKKLSKCSKEEILEIYNKALGHQLIMNDMNNYIEVVISKINYELSEVNWNEDNNDEKIEYFRNIFSERITEIETYFNPGDPMGRIEKLWIDTEFKIFNNIEKTKELYEKFTKKIGTNTSLWLSYIDFEIQQGNRSIISQLFKSNYKRHLDNPMKFLNRWNEFNQNNTNLHEYYEHQYLIELYRQKLENDGIYDENQTYEYMYQQYYQYQQLQKHRENKHKEKEKEEETNNNTNGIKRKREHNNEKNKPNKKRKDESGVKEKLEEKTNYDNQITEKIKENDNDNDIKENENDIKENNSDEMKIENDEKNDKVEEKSKIEFKKEEKEKPWLNKNENPETVFVNKLPPSIEKSELREIFEKYGNIKDIRLMHRSNRSFAYIDYETSEESHASLELNDTEIKGKKVQVAISNPSLKKPEVPKIKQDNKELYLSNLPFSITKEQLKEIFSKYGEVKDVRLITKSNSQPVGTGFIEYIDEKSAFKGLAVNGTEIDGRIINVTISDNRNKNAQKQKQQKKAKQAQMKPMLPRRMMNHTFQNRPTTKLKISNTKKSKPDSMSEGTNETTTTATVSKSNDDFRKLLGL</sequence>
<dbReference type="InterPro" id="IPR008847">
    <property type="entry name" value="Suf"/>
</dbReference>
<dbReference type="InterPro" id="IPR011990">
    <property type="entry name" value="TPR-like_helical_dom_sf"/>
</dbReference>
<dbReference type="AlphaFoldDB" id="A0A1Y2AAM6"/>
<dbReference type="GO" id="GO:0005634">
    <property type="term" value="C:nucleus"/>
    <property type="evidence" value="ECO:0007669"/>
    <property type="project" value="UniProtKB-SubCell"/>
</dbReference>
<feature type="compositionally biased region" description="Basic residues" evidence="7">
    <location>
        <begin position="817"/>
        <end position="828"/>
    </location>
</feature>
<keyword evidence="6" id="KW-0694">RNA-binding</keyword>
<dbReference type="Gene3D" id="1.25.40.10">
    <property type="entry name" value="Tetratricopeptide repeat domain"/>
    <property type="match status" value="2"/>
</dbReference>
<dbReference type="SMART" id="SM00360">
    <property type="entry name" value="RRM"/>
    <property type="match status" value="2"/>
</dbReference>
<dbReference type="GO" id="GO:0003723">
    <property type="term" value="F:RNA binding"/>
    <property type="evidence" value="ECO:0007669"/>
    <property type="project" value="UniProtKB-UniRule"/>
</dbReference>
<keyword evidence="2" id="KW-0507">mRNA processing</keyword>
<evidence type="ECO:0000259" key="8">
    <source>
        <dbReference type="PROSITE" id="PS50102"/>
    </source>
</evidence>
<protein>
    <recommendedName>
        <fullName evidence="8">RRM domain-containing protein</fullName>
    </recommendedName>
</protein>
<evidence type="ECO:0000256" key="3">
    <source>
        <dbReference type="ARBA" id="ARBA00022737"/>
    </source>
</evidence>
<dbReference type="InterPro" id="IPR035979">
    <property type="entry name" value="RBD_domain_sf"/>
</dbReference>
<dbReference type="Gene3D" id="3.30.70.330">
    <property type="match status" value="2"/>
</dbReference>
<dbReference type="EMBL" id="MCOG01000313">
    <property type="protein sequence ID" value="ORY19347.1"/>
    <property type="molecule type" value="Genomic_DNA"/>
</dbReference>
<feature type="domain" description="RRM" evidence="8">
    <location>
        <begin position="737"/>
        <end position="813"/>
    </location>
</feature>
<name>A0A1Y2AAM6_9FUNG</name>
<dbReference type="PROSITE" id="PS50102">
    <property type="entry name" value="RRM"/>
    <property type="match status" value="2"/>
</dbReference>
<reference evidence="9 10" key="1">
    <citation type="submission" date="2016-08" db="EMBL/GenBank/DDBJ databases">
        <title>A Parts List for Fungal Cellulosomes Revealed by Comparative Genomics.</title>
        <authorList>
            <consortium name="DOE Joint Genome Institute"/>
            <person name="Haitjema C.H."/>
            <person name="Gilmore S.P."/>
            <person name="Henske J.K."/>
            <person name="Solomon K.V."/>
            <person name="De Groot R."/>
            <person name="Kuo A."/>
            <person name="Mondo S.J."/>
            <person name="Salamov A.A."/>
            <person name="Labutti K."/>
            <person name="Zhao Z."/>
            <person name="Chiniquy J."/>
            <person name="Barry K."/>
            <person name="Brewer H.M."/>
            <person name="Purvine S.O."/>
            <person name="Wright A.T."/>
            <person name="Boxma B."/>
            <person name="Van Alen T."/>
            <person name="Hackstein J.H."/>
            <person name="Baker S.E."/>
            <person name="Grigoriev I.V."/>
            <person name="O'Malley M.A."/>
        </authorList>
    </citation>
    <scope>NUCLEOTIDE SEQUENCE [LARGE SCALE GENOMIC DNA]</scope>
    <source>
        <strain evidence="9 10">G1</strain>
    </source>
</reference>
<dbReference type="OrthoDB" id="360390at2759"/>
<evidence type="ECO:0000256" key="2">
    <source>
        <dbReference type="ARBA" id="ARBA00022664"/>
    </source>
</evidence>
<feature type="compositionally biased region" description="Basic and acidic residues" evidence="7">
    <location>
        <begin position="531"/>
        <end position="540"/>
    </location>
</feature>
<dbReference type="GO" id="GO:0008380">
    <property type="term" value="P:RNA splicing"/>
    <property type="evidence" value="ECO:0007669"/>
    <property type="project" value="UniProtKB-KW"/>
</dbReference>
<feature type="compositionally biased region" description="Polar residues" evidence="7">
    <location>
        <begin position="844"/>
        <end position="858"/>
    </location>
</feature>
<feature type="region of interest" description="Disordered" evidence="7">
    <location>
        <begin position="844"/>
        <end position="892"/>
    </location>
</feature>
<comment type="caution">
    <text evidence="9">The sequence shown here is derived from an EMBL/GenBank/DDBJ whole genome shotgun (WGS) entry which is preliminary data.</text>
</comment>
<feature type="domain" description="RRM" evidence="8">
    <location>
        <begin position="649"/>
        <end position="722"/>
    </location>
</feature>
<evidence type="ECO:0000256" key="4">
    <source>
        <dbReference type="ARBA" id="ARBA00023187"/>
    </source>
</evidence>
<evidence type="ECO:0000256" key="5">
    <source>
        <dbReference type="ARBA" id="ARBA00023242"/>
    </source>
</evidence>
<gene>
    <name evidence="9" type="ORF">LY90DRAFT_677112</name>
</gene>
<dbReference type="SMART" id="SM00386">
    <property type="entry name" value="HAT"/>
    <property type="match status" value="7"/>
</dbReference>
<dbReference type="InterPro" id="IPR003107">
    <property type="entry name" value="HAT"/>
</dbReference>
<dbReference type="SUPFAM" id="SSF54928">
    <property type="entry name" value="RNA-binding domain, RBD"/>
    <property type="match status" value="2"/>
</dbReference>
<feature type="region of interest" description="Disordered" evidence="7">
    <location>
        <begin position="812"/>
        <end position="832"/>
    </location>
</feature>
<comment type="subcellular location">
    <subcellularLocation>
        <location evidence="1">Nucleus</location>
    </subcellularLocation>
</comment>
<feature type="compositionally biased region" description="Basic and acidic residues" evidence="7">
    <location>
        <begin position="554"/>
        <end position="627"/>
    </location>
</feature>
<dbReference type="PANTHER" id="PTHR17204:SF25">
    <property type="entry name" value="RRM DOMAIN-CONTAINING PROTEIN"/>
    <property type="match status" value="1"/>
</dbReference>
<evidence type="ECO:0000256" key="1">
    <source>
        <dbReference type="ARBA" id="ARBA00004123"/>
    </source>
</evidence>
<evidence type="ECO:0000256" key="6">
    <source>
        <dbReference type="PROSITE-ProRule" id="PRU00176"/>
    </source>
</evidence>
<organism evidence="9 10">
    <name type="scientific">Neocallimastix californiae</name>
    <dbReference type="NCBI Taxonomy" id="1754190"/>
    <lineage>
        <taxon>Eukaryota</taxon>
        <taxon>Fungi</taxon>
        <taxon>Fungi incertae sedis</taxon>
        <taxon>Chytridiomycota</taxon>
        <taxon>Chytridiomycota incertae sedis</taxon>
        <taxon>Neocallimastigomycetes</taxon>
        <taxon>Neocallimastigales</taxon>
        <taxon>Neocallimastigaceae</taxon>
        <taxon>Neocallimastix</taxon>
    </lineage>
</organism>
<dbReference type="SUPFAM" id="SSF48452">
    <property type="entry name" value="TPR-like"/>
    <property type="match status" value="1"/>
</dbReference>
<accession>A0A1Y2AAM6</accession>
<keyword evidence="5" id="KW-0539">Nucleus</keyword>
<evidence type="ECO:0000313" key="9">
    <source>
        <dbReference type="EMBL" id="ORY19347.1"/>
    </source>
</evidence>
<feature type="compositionally biased region" description="Basic and acidic residues" evidence="7">
    <location>
        <begin position="882"/>
        <end position="892"/>
    </location>
</feature>
<feature type="region of interest" description="Disordered" evidence="7">
    <location>
        <begin position="525"/>
        <end position="627"/>
    </location>
</feature>
<dbReference type="InterPro" id="IPR000504">
    <property type="entry name" value="RRM_dom"/>
</dbReference>
<dbReference type="STRING" id="1754190.A0A1Y2AAM6"/>
<dbReference type="InterPro" id="IPR012677">
    <property type="entry name" value="Nucleotide-bd_a/b_plait_sf"/>
</dbReference>
<evidence type="ECO:0000256" key="7">
    <source>
        <dbReference type="SAM" id="MobiDB-lite"/>
    </source>
</evidence>
<dbReference type="Proteomes" id="UP000193920">
    <property type="component" value="Unassembled WGS sequence"/>
</dbReference>